<gene>
    <name evidence="1" type="ORF">HMPREF0620_1113</name>
</gene>
<dbReference type="EMBL" id="AEON01000001">
    <property type="protein sequence ID" value="EFT84108.1"/>
    <property type="molecule type" value="Genomic_DNA"/>
</dbReference>
<protein>
    <submittedName>
        <fullName evidence="1">Uncharacterized protein</fullName>
    </submittedName>
</protein>
<name>E6JZV4_PARDN</name>
<comment type="caution">
    <text evidence="1">The sequence shown here is derived from an EMBL/GenBank/DDBJ whole genome shotgun (WGS) entry which is preliminary data.</text>
</comment>
<proteinExistence type="predicted"/>
<evidence type="ECO:0000313" key="2">
    <source>
        <dbReference type="Proteomes" id="UP000004946"/>
    </source>
</evidence>
<keyword evidence="2" id="KW-1185">Reference proteome</keyword>
<dbReference type="Proteomes" id="UP000004946">
    <property type="component" value="Chromosome"/>
</dbReference>
<dbReference type="HOGENOM" id="CLU_2438113_0_0_11"/>
<dbReference type="AlphaFoldDB" id="E6JZV4"/>
<sequence length="90" mass="9963">MGWFRIVCTMRGMSGDELRSVASTSVPLLCGCTLLLVRSHGGVVDEYIRGERVKVERMGSVIGFTVEETDELLLPDGLRLMRASSRFVRG</sequence>
<dbReference type="PROSITE" id="PS51257">
    <property type="entry name" value="PROKAR_LIPOPROTEIN"/>
    <property type="match status" value="1"/>
</dbReference>
<evidence type="ECO:0000313" key="1">
    <source>
        <dbReference type="EMBL" id="EFT84108.1"/>
    </source>
</evidence>
<reference evidence="1 2" key="1">
    <citation type="submission" date="2010-12" db="EMBL/GenBank/DDBJ databases">
        <authorList>
            <person name="Muzny D."/>
            <person name="Qin X."/>
            <person name="Buhay C."/>
            <person name="Dugan-Rocha S."/>
            <person name="Ding Y."/>
            <person name="Chen G."/>
            <person name="Hawes A."/>
            <person name="Holder M."/>
            <person name="Jhangiani S."/>
            <person name="Johnson A."/>
            <person name="Khan Z."/>
            <person name="Li Z."/>
            <person name="Liu W."/>
            <person name="Liu X."/>
            <person name="Perez L."/>
            <person name="Shen H."/>
            <person name="Wang Q."/>
            <person name="Watt J."/>
            <person name="Xi L."/>
            <person name="Xin Y."/>
            <person name="Zhou J."/>
            <person name="Deng J."/>
            <person name="Jiang H."/>
            <person name="Liu Y."/>
            <person name="Qu J."/>
            <person name="Song X.-Z."/>
            <person name="Zhang L."/>
            <person name="Villasana D."/>
            <person name="Johnson A."/>
            <person name="Liu J."/>
            <person name="Liyanage D."/>
            <person name="Lorensuhewa L."/>
            <person name="Robinson T."/>
            <person name="Song A."/>
            <person name="Song B.-B."/>
            <person name="Dinh H."/>
            <person name="Thornton R."/>
            <person name="Coyle M."/>
            <person name="Francisco L."/>
            <person name="Jackson L."/>
            <person name="Javaid M."/>
            <person name="Korchina V."/>
            <person name="Kovar C."/>
            <person name="Mata R."/>
            <person name="Mathew T."/>
            <person name="Ngo R."/>
            <person name="Nguyen L."/>
            <person name="Nguyen N."/>
            <person name="Okwuonu G."/>
            <person name="Ongeri F."/>
            <person name="Pham C."/>
            <person name="Simmons D."/>
            <person name="Wilczek-Boney K."/>
            <person name="Hale W."/>
            <person name="Jakkamsetti A."/>
            <person name="Pham P."/>
            <person name="Ruth R."/>
            <person name="San Lucas F."/>
            <person name="Warren J."/>
            <person name="Zhang J."/>
            <person name="Zhao Z."/>
            <person name="Zhou C."/>
            <person name="Zhu D."/>
            <person name="Lee S."/>
            <person name="Bess C."/>
            <person name="Blankenburg K."/>
            <person name="Forbes L."/>
            <person name="Fu Q."/>
            <person name="Gubbala S."/>
            <person name="Hirani K."/>
            <person name="Jayaseelan J.C."/>
            <person name="Lara F."/>
            <person name="Munidasa M."/>
            <person name="Palculict T."/>
            <person name="Patil S."/>
            <person name="Pu L.-L."/>
            <person name="Saada N."/>
            <person name="Tang L."/>
            <person name="Weissenberger G."/>
            <person name="Zhu Y."/>
            <person name="Hemphill L."/>
            <person name="Shang Y."/>
            <person name="Youmans B."/>
            <person name="Ayvaz T."/>
            <person name="Ross M."/>
            <person name="Santibanez J."/>
            <person name="Aqrawi P."/>
            <person name="Gross S."/>
            <person name="Joshi V."/>
            <person name="Fowler G."/>
            <person name="Nazareth L."/>
            <person name="Reid J."/>
            <person name="Worley K."/>
            <person name="Petrosino J."/>
            <person name="Highlander S."/>
            <person name="Gibbs R."/>
        </authorList>
    </citation>
    <scope>NUCLEOTIDE SEQUENCE [LARGE SCALE GENOMIC DNA]</scope>
    <source>
        <strain evidence="1 2">DSM 10105</strain>
    </source>
</reference>
<organism evidence="1 2">
    <name type="scientific">Parascardovia denticolens DSM 10105 = JCM 12538</name>
    <dbReference type="NCBI Taxonomy" id="864564"/>
    <lineage>
        <taxon>Bacteria</taxon>
        <taxon>Bacillati</taxon>
        <taxon>Actinomycetota</taxon>
        <taxon>Actinomycetes</taxon>
        <taxon>Bifidobacteriales</taxon>
        <taxon>Bifidobacteriaceae</taxon>
        <taxon>Parascardovia</taxon>
    </lineage>
</organism>
<accession>E6JZV4</accession>